<dbReference type="RefSeq" id="WP_092065119.1">
    <property type="nucleotide sequence ID" value="NZ_FNIN01000005.1"/>
</dbReference>
<feature type="site" description="Participates in a stacking interaction with the thymidine ring of dTDP-4-oxo-6-deoxyglucose" evidence="6">
    <location>
        <position position="138"/>
    </location>
</feature>
<dbReference type="GO" id="GO:0000271">
    <property type="term" value="P:polysaccharide biosynthetic process"/>
    <property type="evidence" value="ECO:0007669"/>
    <property type="project" value="TreeGrafter"/>
</dbReference>
<evidence type="ECO:0000256" key="2">
    <source>
        <dbReference type="ARBA" id="ARBA00001997"/>
    </source>
</evidence>
<feature type="active site" description="Proton acceptor" evidence="5">
    <location>
        <position position="62"/>
    </location>
</feature>
<evidence type="ECO:0000313" key="8">
    <source>
        <dbReference type="EMBL" id="SDN71169.1"/>
    </source>
</evidence>
<feature type="active site" description="Proton donor" evidence="5">
    <location>
        <position position="132"/>
    </location>
</feature>
<dbReference type="SUPFAM" id="SSF51182">
    <property type="entry name" value="RmlC-like cupins"/>
    <property type="match status" value="1"/>
</dbReference>
<comment type="similarity">
    <text evidence="7">Belongs to the dTDP-4-dehydrorhamnose 3,5-epimerase family.</text>
</comment>
<proteinExistence type="inferred from homology"/>
<organism evidence="8 9">
    <name type="scientific">Desulfonauticus submarinus</name>
    <dbReference type="NCBI Taxonomy" id="206665"/>
    <lineage>
        <taxon>Bacteria</taxon>
        <taxon>Pseudomonadati</taxon>
        <taxon>Thermodesulfobacteriota</taxon>
        <taxon>Desulfovibrionia</taxon>
        <taxon>Desulfovibrionales</taxon>
        <taxon>Desulfonauticaceae</taxon>
        <taxon>Desulfonauticus</taxon>
    </lineage>
</organism>
<dbReference type="InterPro" id="IPR000888">
    <property type="entry name" value="RmlC-like"/>
</dbReference>
<keyword evidence="9" id="KW-1185">Reference proteome</keyword>
<dbReference type="Pfam" id="PF00908">
    <property type="entry name" value="dTDP_sugar_isom"/>
    <property type="match status" value="1"/>
</dbReference>
<dbReference type="EC" id="5.1.3.13" evidence="3 7"/>
<dbReference type="OrthoDB" id="9800680at2"/>
<dbReference type="InterPro" id="IPR011051">
    <property type="entry name" value="RmlC_Cupin_sf"/>
</dbReference>
<comment type="subunit">
    <text evidence="7">Homodimer.</text>
</comment>
<sequence length="183" mass="21333">MKVYSTEFPGLFILEPQIFQDKRGFFVETYNAKVFVKLGLNYTFVQDNHAFSKIKGVLRGLHYQIPPMAQAKLVRVARGRVFDVVLDLRKGSPTFGKTFSIELSAEEGKQLLIPRGFAHGYLVLEDNTDFIYKVDNFYSKEHERGVYYDDPQLNINWPMKDVILSEKDKKQPFFNDLEIVFDF</sequence>
<dbReference type="PANTHER" id="PTHR21047">
    <property type="entry name" value="DTDP-6-DEOXY-D-GLUCOSE-3,5 EPIMERASE"/>
    <property type="match status" value="1"/>
</dbReference>
<reference evidence="8 9" key="1">
    <citation type="submission" date="2016-10" db="EMBL/GenBank/DDBJ databases">
        <authorList>
            <person name="de Groot N.N."/>
        </authorList>
    </citation>
    <scope>NUCLEOTIDE SEQUENCE [LARGE SCALE GENOMIC DNA]</scope>
    <source>
        <strain evidence="8 9">DSM 15269</strain>
    </source>
</reference>
<dbReference type="Proteomes" id="UP000199602">
    <property type="component" value="Unassembled WGS sequence"/>
</dbReference>
<evidence type="ECO:0000256" key="6">
    <source>
        <dbReference type="PIRSR" id="PIRSR600888-3"/>
    </source>
</evidence>
<dbReference type="EMBL" id="FNIN01000005">
    <property type="protein sequence ID" value="SDN71169.1"/>
    <property type="molecule type" value="Genomic_DNA"/>
</dbReference>
<evidence type="ECO:0000256" key="5">
    <source>
        <dbReference type="PIRSR" id="PIRSR600888-1"/>
    </source>
</evidence>
<evidence type="ECO:0000256" key="3">
    <source>
        <dbReference type="ARBA" id="ARBA00012098"/>
    </source>
</evidence>
<keyword evidence="7" id="KW-0413">Isomerase</keyword>
<dbReference type="STRING" id="206665.SAMN04488516_10574"/>
<dbReference type="GO" id="GO:0008830">
    <property type="term" value="F:dTDP-4-dehydrorhamnose 3,5-epimerase activity"/>
    <property type="evidence" value="ECO:0007669"/>
    <property type="project" value="UniProtKB-UniRule"/>
</dbReference>
<dbReference type="Gene3D" id="2.60.120.10">
    <property type="entry name" value="Jelly Rolls"/>
    <property type="match status" value="1"/>
</dbReference>
<comment type="function">
    <text evidence="2 7">Catalyzes the epimerization of the C3' and C5'positions of dTDP-6-deoxy-D-xylo-4-hexulose, forming dTDP-6-deoxy-L-lyxo-4-hexulose.</text>
</comment>
<evidence type="ECO:0000256" key="4">
    <source>
        <dbReference type="ARBA" id="ARBA00019595"/>
    </source>
</evidence>
<name>A0A1H0DM84_9BACT</name>
<gene>
    <name evidence="8" type="ORF">SAMN04488516_10574</name>
</gene>
<protein>
    <recommendedName>
        <fullName evidence="4 7">dTDP-4-dehydrorhamnose 3,5-epimerase</fullName>
        <ecNumber evidence="3 7">5.1.3.13</ecNumber>
    </recommendedName>
    <alternativeName>
        <fullName evidence="7">Thymidine diphospho-4-keto-rhamnose 3,5-epimerase</fullName>
    </alternativeName>
</protein>
<dbReference type="GO" id="GO:0019305">
    <property type="term" value="P:dTDP-rhamnose biosynthetic process"/>
    <property type="evidence" value="ECO:0007669"/>
    <property type="project" value="UniProtKB-UniRule"/>
</dbReference>
<dbReference type="InterPro" id="IPR014710">
    <property type="entry name" value="RmlC-like_jellyroll"/>
</dbReference>
<dbReference type="NCBIfam" id="TIGR01221">
    <property type="entry name" value="rmlC"/>
    <property type="match status" value="1"/>
</dbReference>
<dbReference type="UniPathway" id="UPA00124"/>
<comment type="pathway">
    <text evidence="7">Carbohydrate biosynthesis; dTDP-L-rhamnose biosynthesis.</text>
</comment>
<dbReference type="PANTHER" id="PTHR21047:SF2">
    <property type="entry name" value="THYMIDINE DIPHOSPHO-4-KETO-RHAMNOSE 3,5-EPIMERASE"/>
    <property type="match status" value="1"/>
</dbReference>
<comment type="catalytic activity">
    <reaction evidence="1 7">
        <text>dTDP-4-dehydro-6-deoxy-alpha-D-glucose = dTDP-4-dehydro-beta-L-rhamnose</text>
        <dbReference type="Rhea" id="RHEA:16969"/>
        <dbReference type="ChEBI" id="CHEBI:57649"/>
        <dbReference type="ChEBI" id="CHEBI:62830"/>
        <dbReference type="EC" id="5.1.3.13"/>
    </reaction>
</comment>
<evidence type="ECO:0000256" key="1">
    <source>
        <dbReference type="ARBA" id="ARBA00001298"/>
    </source>
</evidence>
<evidence type="ECO:0000256" key="7">
    <source>
        <dbReference type="RuleBase" id="RU364069"/>
    </source>
</evidence>
<dbReference type="CDD" id="cd00438">
    <property type="entry name" value="cupin_RmlC"/>
    <property type="match status" value="1"/>
</dbReference>
<dbReference type="GO" id="GO:0005829">
    <property type="term" value="C:cytosol"/>
    <property type="evidence" value="ECO:0007669"/>
    <property type="project" value="TreeGrafter"/>
</dbReference>
<evidence type="ECO:0000313" key="9">
    <source>
        <dbReference type="Proteomes" id="UP000199602"/>
    </source>
</evidence>
<accession>A0A1H0DM84</accession>
<dbReference type="AlphaFoldDB" id="A0A1H0DM84"/>